<dbReference type="GO" id="GO:0051301">
    <property type="term" value="P:cell division"/>
    <property type="evidence" value="ECO:0007669"/>
    <property type="project" value="UniProtKB-KW"/>
</dbReference>
<dbReference type="GO" id="GO:0009252">
    <property type="term" value="P:peptidoglycan biosynthetic process"/>
    <property type="evidence" value="ECO:0007669"/>
    <property type="project" value="UniProtKB-UniRule"/>
</dbReference>
<keyword evidence="9 10" id="KW-0961">Cell wall biogenesis/degradation</keyword>
<keyword evidence="1 10" id="KW-1003">Cell membrane</keyword>
<proteinExistence type="inferred from homology"/>
<dbReference type="EC" id="2.4.1.227" evidence="10"/>
<dbReference type="GO" id="GO:0005886">
    <property type="term" value="C:plasma membrane"/>
    <property type="evidence" value="ECO:0007669"/>
    <property type="project" value="UniProtKB-SubCell"/>
</dbReference>
<dbReference type="AlphaFoldDB" id="A0A1F7W532"/>
<dbReference type="CDD" id="cd03785">
    <property type="entry name" value="GT28_MurG"/>
    <property type="match status" value="1"/>
</dbReference>
<dbReference type="InterPro" id="IPR004276">
    <property type="entry name" value="GlycoTrans_28_N"/>
</dbReference>
<dbReference type="UniPathway" id="UPA00219"/>
<keyword evidence="7 10" id="KW-0472">Membrane</keyword>
<dbReference type="GO" id="GO:0050511">
    <property type="term" value="F:undecaprenyldiphospho-muramoylpentapeptide beta-N-acetylglucosaminyltransferase activity"/>
    <property type="evidence" value="ECO:0007669"/>
    <property type="project" value="UniProtKB-UniRule"/>
</dbReference>
<evidence type="ECO:0000256" key="4">
    <source>
        <dbReference type="ARBA" id="ARBA00022679"/>
    </source>
</evidence>
<evidence type="ECO:0000256" key="9">
    <source>
        <dbReference type="ARBA" id="ARBA00023316"/>
    </source>
</evidence>
<comment type="caution">
    <text evidence="13">The sequence shown here is derived from an EMBL/GenBank/DDBJ whole genome shotgun (WGS) entry which is preliminary data.</text>
</comment>
<dbReference type="Pfam" id="PF03033">
    <property type="entry name" value="Glyco_transf_28"/>
    <property type="match status" value="1"/>
</dbReference>
<dbReference type="PANTHER" id="PTHR21015">
    <property type="entry name" value="UDP-N-ACETYLGLUCOSAMINE--N-ACETYLMURAMYL-(PENTAPEPTIDE) PYROPHOSPHORYL-UNDECAPRENOL N-ACETYLGLUCOSAMINE TRANSFERASE 1"/>
    <property type="match status" value="1"/>
</dbReference>
<dbReference type="HAMAP" id="MF_00033">
    <property type="entry name" value="MurG"/>
    <property type="match status" value="1"/>
</dbReference>
<dbReference type="GO" id="GO:0008360">
    <property type="term" value="P:regulation of cell shape"/>
    <property type="evidence" value="ECO:0007669"/>
    <property type="project" value="UniProtKB-KW"/>
</dbReference>
<gene>
    <name evidence="10" type="primary">murG</name>
    <name evidence="13" type="ORF">A2318_03925</name>
</gene>
<organism evidence="13 14">
    <name type="scientific">Candidatus Uhrbacteria bacterium RIFOXYB2_FULL_45_11</name>
    <dbReference type="NCBI Taxonomy" id="1802421"/>
    <lineage>
        <taxon>Bacteria</taxon>
        <taxon>Candidatus Uhriibacteriota</taxon>
    </lineage>
</organism>
<evidence type="ECO:0000313" key="13">
    <source>
        <dbReference type="EMBL" id="OGL97925.1"/>
    </source>
</evidence>
<evidence type="ECO:0000259" key="12">
    <source>
        <dbReference type="Pfam" id="PF04101"/>
    </source>
</evidence>
<comment type="similarity">
    <text evidence="10">Belongs to the glycosyltransferase 28 family. MurG subfamily.</text>
</comment>
<dbReference type="GO" id="GO:0071555">
    <property type="term" value="P:cell wall organization"/>
    <property type="evidence" value="ECO:0007669"/>
    <property type="project" value="UniProtKB-KW"/>
</dbReference>
<dbReference type="EMBL" id="MGFD01000033">
    <property type="protein sequence ID" value="OGL97925.1"/>
    <property type="molecule type" value="Genomic_DNA"/>
</dbReference>
<comment type="function">
    <text evidence="10">Cell wall formation. Catalyzes the transfer of a GlcNAc subunit on undecaprenyl-pyrophosphoryl-MurNAc-pentapeptide (lipid intermediate I) to form undecaprenyl-pyrophosphoryl-MurNAc-(pentapeptide)GlcNAc (lipid intermediate II).</text>
</comment>
<keyword evidence="3 10" id="KW-0328">Glycosyltransferase</keyword>
<keyword evidence="5 10" id="KW-0133">Cell shape</keyword>
<dbReference type="GO" id="GO:0051991">
    <property type="term" value="F:UDP-N-acetyl-D-glucosamine:N-acetylmuramoyl-L-alanyl-D-glutamyl-meso-2,6-diaminopimelyl-D-alanyl-D-alanine-diphosphoundecaprenol 4-beta-N-acetylglucosaminlytransferase activity"/>
    <property type="evidence" value="ECO:0007669"/>
    <property type="project" value="RHEA"/>
</dbReference>
<sequence length="361" mass="39659">MKILFTGGGTLGPVTPLLAVAEAWKKRDASVEFVWVGTKRGPEREFVEKEGIRFRSITVARLVRHVSVEWIFMPFRFFVACLQASIILVREKPDLIAAAGGYTSVPIVIMGFFMGIPSWIHQSDVQPIMTNRLLAPFATWITVAWEKTRHAFPKSKTTLVGNPVREAVRNGIKARAELMFDCDPKKPTVFVFGGGTGSAWINEAVHEILDELLTIANVIHVTGRSRSSRLPPRASHGPTAETAGFGTYFVTEMMTDEMPDAYAIADIVVSRAGAGAISELAALKKASIIIPLPNSPQEENAKAIEQATLVLHQNTITPQELLHQIRRLLNDPLVRLGMGQRLGLALETDCAENIVDMLGNK</sequence>
<feature type="binding site" evidence="10">
    <location>
        <position position="165"/>
    </location>
    <ligand>
        <name>UDP-N-acetyl-alpha-D-glucosamine</name>
        <dbReference type="ChEBI" id="CHEBI:57705"/>
    </ligand>
</feature>
<evidence type="ECO:0000256" key="7">
    <source>
        <dbReference type="ARBA" id="ARBA00023136"/>
    </source>
</evidence>
<dbReference type="GO" id="GO:0005975">
    <property type="term" value="P:carbohydrate metabolic process"/>
    <property type="evidence" value="ECO:0007669"/>
    <property type="project" value="InterPro"/>
</dbReference>
<dbReference type="SUPFAM" id="SSF53756">
    <property type="entry name" value="UDP-Glycosyltransferase/glycogen phosphorylase"/>
    <property type="match status" value="1"/>
</dbReference>
<evidence type="ECO:0000256" key="5">
    <source>
        <dbReference type="ARBA" id="ARBA00022960"/>
    </source>
</evidence>
<evidence type="ECO:0000256" key="6">
    <source>
        <dbReference type="ARBA" id="ARBA00022984"/>
    </source>
</evidence>
<feature type="binding site" evidence="10">
    <location>
        <position position="297"/>
    </location>
    <ligand>
        <name>UDP-N-acetyl-alpha-D-glucosamine</name>
        <dbReference type="ChEBI" id="CHEBI:57705"/>
    </ligand>
</feature>
<comment type="subcellular location">
    <subcellularLocation>
        <location evidence="10">Cell membrane</location>
        <topology evidence="10">Peripheral membrane protein</topology>
        <orientation evidence="10">Cytoplasmic side</orientation>
    </subcellularLocation>
</comment>
<dbReference type="Proteomes" id="UP000177331">
    <property type="component" value="Unassembled WGS sequence"/>
</dbReference>
<name>A0A1F7W532_9BACT</name>
<feature type="domain" description="Glycosyltransferase family 28 N-terminal" evidence="11">
    <location>
        <begin position="3"/>
        <end position="141"/>
    </location>
</feature>
<keyword evidence="4 10" id="KW-0808">Transferase</keyword>
<evidence type="ECO:0000256" key="10">
    <source>
        <dbReference type="HAMAP-Rule" id="MF_00033"/>
    </source>
</evidence>
<evidence type="ECO:0000256" key="8">
    <source>
        <dbReference type="ARBA" id="ARBA00023306"/>
    </source>
</evidence>
<protein>
    <recommendedName>
        <fullName evidence="10">UDP-N-acetylglucosamine--N-acetylmuramyl-(pentapeptide) pyrophosphoryl-undecaprenol N-acetylglucosamine transferase</fullName>
        <ecNumber evidence="10">2.4.1.227</ecNumber>
    </recommendedName>
    <alternativeName>
        <fullName evidence="10">Undecaprenyl-PP-MurNAc-pentapeptide-UDPGlcNAc GlcNAc transferase</fullName>
    </alternativeName>
</protein>
<feature type="domain" description="Glycosyl transferase family 28 C-terminal" evidence="12">
    <location>
        <begin position="188"/>
        <end position="338"/>
    </location>
</feature>
<dbReference type="Pfam" id="PF04101">
    <property type="entry name" value="Glyco_tran_28_C"/>
    <property type="match status" value="1"/>
</dbReference>
<dbReference type="STRING" id="1802421.A2318_03925"/>
<comment type="pathway">
    <text evidence="10">Cell wall biogenesis; peptidoglycan biosynthesis.</text>
</comment>
<keyword evidence="8 10" id="KW-0131">Cell cycle</keyword>
<dbReference type="InterPro" id="IPR007235">
    <property type="entry name" value="Glyco_trans_28_C"/>
</dbReference>
<comment type="catalytic activity">
    <reaction evidence="10">
        <text>di-trans,octa-cis-undecaprenyl diphospho-N-acetyl-alpha-D-muramoyl-L-alanyl-D-glutamyl-meso-2,6-diaminopimeloyl-D-alanyl-D-alanine + UDP-N-acetyl-alpha-D-glucosamine = di-trans,octa-cis-undecaprenyl diphospho-[N-acetyl-alpha-D-glucosaminyl-(1-&gt;4)]-N-acetyl-alpha-D-muramoyl-L-alanyl-D-glutamyl-meso-2,6-diaminopimeloyl-D-alanyl-D-alanine + UDP + H(+)</text>
        <dbReference type="Rhea" id="RHEA:31227"/>
        <dbReference type="ChEBI" id="CHEBI:15378"/>
        <dbReference type="ChEBI" id="CHEBI:57705"/>
        <dbReference type="ChEBI" id="CHEBI:58223"/>
        <dbReference type="ChEBI" id="CHEBI:61387"/>
        <dbReference type="ChEBI" id="CHEBI:61388"/>
        <dbReference type="EC" id="2.4.1.227"/>
    </reaction>
</comment>
<evidence type="ECO:0000256" key="3">
    <source>
        <dbReference type="ARBA" id="ARBA00022676"/>
    </source>
</evidence>
<evidence type="ECO:0000259" key="11">
    <source>
        <dbReference type="Pfam" id="PF03033"/>
    </source>
</evidence>
<dbReference type="PANTHER" id="PTHR21015:SF22">
    <property type="entry name" value="GLYCOSYLTRANSFERASE"/>
    <property type="match status" value="1"/>
</dbReference>
<accession>A0A1F7W532</accession>
<evidence type="ECO:0000256" key="2">
    <source>
        <dbReference type="ARBA" id="ARBA00022618"/>
    </source>
</evidence>
<evidence type="ECO:0000256" key="1">
    <source>
        <dbReference type="ARBA" id="ARBA00022475"/>
    </source>
</evidence>
<keyword evidence="2 10" id="KW-0132">Cell division</keyword>
<comment type="caution">
    <text evidence="10">Lacks conserved residue(s) required for the propagation of feature annotation.</text>
</comment>
<evidence type="ECO:0000313" key="14">
    <source>
        <dbReference type="Proteomes" id="UP000177331"/>
    </source>
</evidence>
<reference evidence="13 14" key="1">
    <citation type="journal article" date="2016" name="Nat. Commun.">
        <title>Thousands of microbial genomes shed light on interconnected biogeochemical processes in an aquifer system.</title>
        <authorList>
            <person name="Anantharaman K."/>
            <person name="Brown C.T."/>
            <person name="Hug L.A."/>
            <person name="Sharon I."/>
            <person name="Castelle C.J."/>
            <person name="Probst A.J."/>
            <person name="Thomas B.C."/>
            <person name="Singh A."/>
            <person name="Wilkins M.J."/>
            <person name="Karaoz U."/>
            <person name="Brodie E.L."/>
            <person name="Williams K.H."/>
            <person name="Hubbard S.S."/>
            <person name="Banfield J.F."/>
        </authorList>
    </citation>
    <scope>NUCLEOTIDE SEQUENCE [LARGE SCALE GENOMIC DNA]</scope>
</reference>
<dbReference type="InterPro" id="IPR006009">
    <property type="entry name" value="GlcNAc_MurG"/>
</dbReference>
<keyword evidence="6 10" id="KW-0573">Peptidoglycan synthesis</keyword>
<dbReference type="Gene3D" id="3.40.50.2000">
    <property type="entry name" value="Glycogen Phosphorylase B"/>
    <property type="match status" value="2"/>
</dbReference>